<dbReference type="Proteomes" id="UP001184853">
    <property type="component" value="Unassembled WGS sequence"/>
</dbReference>
<dbReference type="CDD" id="cd04301">
    <property type="entry name" value="NAT_SF"/>
    <property type="match status" value="1"/>
</dbReference>
<evidence type="ECO:0000313" key="3">
    <source>
        <dbReference type="Proteomes" id="UP001184853"/>
    </source>
</evidence>
<proteinExistence type="predicted"/>
<dbReference type="SUPFAM" id="SSF55729">
    <property type="entry name" value="Acyl-CoA N-acyltransferases (Nat)"/>
    <property type="match status" value="1"/>
</dbReference>
<comment type="caution">
    <text evidence="2">The sequence shown here is derived from an EMBL/GenBank/DDBJ whole genome shotgun (WGS) entry which is preliminary data.</text>
</comment>
<evidence type="ECO:0000313" key="2">
    <source>
        <dbReference type="EMBL" id="MDR6406588.1"/>
    </source>
</evidence>
<feature type="domain" description="N-acetyltransferase" evidence="1">
    <location>
        <begin position="2"/>
        <end position="157"/>
    </location>
</feature>
<sequence>MVSLKFFTEEDYPEVNYILDEIQSQYTSTAEYALNRIAERNTGLEFPVIIVNDGKIAGFFTLDFGDDKLELTDNPNSTLLRSLSIKPEMQGKGIGKAAMLETDHFVRKNFTNCDEIVLAVNQNNISAYDLYLKVGYHYDGKTRMGRSGLQYLMYKKL</sequence>
<dbReference type="Pfam" id="PF00583">
    <property type="entry name" value="Acetyltransf_1"/>
    <property type="match status" value="1"/>
</dbReference>
<gene>
    <name evidence="2" type="ORF">J2781_003549</name>
</gene>
<dbReference type="EMBL" id="JAVDQS010000014">
    <property type="protein sequence ID" value="MDR6406588.1"/>
    <property type="molecule type" value="Genomic_DNA"/>
</dbReference>
<protein>
    <submittedName>
        <fullName evidence="2">RimJ/RimL family protein N-acetyltransferase</fullName>
    </submittedName>
</protein>
<dbReference type="Gene3D" id="3.40.630.30">
    <property type="match status" value="1"/>
</dbReference>
<name>A0ABU1LIM5_9FLAO</name>
<keyword evidence="3" id="KW-1185">Reference proteome</keyword>
<dbReference type="InterPro" id="IPR016181">
    <property type="entry name" value="Acyl_CoA_acyltransferase"/>
</dbReference>
<organism evidence="2 3">
    <name type="scientific">Chryseobacterium geocarposphaerae</name>
    <dbReference type="NCBI Taxonomy" id="1416776"/>
    <lineage>
        <taxon>Bacteria</taxon>
        <taxon>Pseudomonadati</taxon>
        <taxon>Bacteroidota</taxon>
        <taxon>Flavobacteriia</taxon>
        <taxon>Flavobacteriales</taxon>
        <taxon>Weeksellaceae</taxon>
        <taxon>Chryseobacterium group</taxon>
        <taxon>Chryseobacterium</taxon>
    </lineage>
</organism>
<dbReference type="InterPro" id="IPR000182">
    <property type="entry name" value="GNAT_dom"/>
</dbReference>
<reference evidence="2 3" key="1">
    <citation type="submission" date="2023-07" db="EMBL/GenBank/DDBJ databases">
        <title>Sorghum-associated microbial communities from plants grown in Nebraska, USA.</title>
        <authorList>
            <person name="Schachtman D."/>
        </authorList>
    </citation>
    <scope>NUCLEOTIDE SEQUENCE [LARGE SCALE GENOMIC DNA]</scope>
    <source>
        <strain evidence="2 3">DS1709</strain>
    </source>
</reference>
<dbReference type="PROSITE" id="PS51186">
    <property type="entry name" value="GNAT"/>
    <property type="match status" value="1"/>
</dbReference>
<dbReference type="RefSeq" id="WP_115982310.1">
    <property type="nucleotide sequence ID" value="NZ_JAVDQS010000014.1"/>
</dbReference>
<evidence type="ECO:0000259" key="1">
    <source>
        <dbReference type="PROSITE" id="PS51186"/>
    </source>
</evidence>
<accession>A0ABU1LIM5</accession>